<dbReference type="AlphaFoldDB" id="A0AAV1RFY4"/>
<name>A0AAV1RFY4_9ROSI</name>
<proteinExistence type="predicted"/>
<sequence>MGLFLEEAACGFTRIAYNSLIFFRLFSPSSTSSEPRRIQEIKSFPDATPDGQHQEEQYLPSLNDISYRFVGGRLPRTNLYEGKTVACLVSSILDAGGIAK</sequence>
<dbReference type="Proteomes" id="UP001314170">
    <property type="component" value="Unassembled WGS sequence"/>
</dbReference>
<evidence type="ECO:0000313" key="1">
    <source>
        <dbReference type="EMBL" id="CAK7333015.1"/>
    </source>
</evidence>
<gene>
    <name evidence="1" type="ORF">DCAF_LOCUS9273</name>
</gene>
<reference evidence="1 2" key="1">
    <citation type="submission" date="2024-01" db="EMBL/GenBank/DDBJ databases">
        <authorList>
            <person name="Waweru B."/>
        </authorList>
    </citation>
    <scope>NUCLEOTIDE SEQUENCE [LARGE SCALE GENOMIC DNA]</scope>
</reference>
<organism evidence="1 2">
    <name type="scientific">Dovyalis caffra</name>
    <dbReference type="NCBI Taxonomy" id="77055"/>
    <lineage>
        <taxon>Eukaryota</taxon>
        <taxon>Viridiplantae</taxon>
        <taxon>Streptophyta</taxon>
        <taxon>Embryophyta</taxon>
        <taxon>Tracheophyta</taxon>
        <taxon>Spermatophyta</taxon>
        <taxon>Magnoliopsida</taxon>
        <taxon>eudicotyledons</taxon>
        <taxon>Gunneridae</taxon>
        <taxon>Pentapetalae</taxon>
        <taxon>rosids</taxon>
        <taxon>fabids</taxon>
        <taxon>Malpighiales</taxon>
        <taxon>Salicaceae</taxon>
        <taxon>Flacourtieae</taxon>
        <taxon>Dovyalis</taxon>
    </lineage>
</organism>
<keyword evidence="2" id="KW-1185">Reference proteome</keyword>
<protein>
    <submittedName>
        <fullName evidence="1">Uncharacterized protein</fullName>
    </submittedName>
</protein>
<accession>A0AAV1RFY4</accession>
<evidence type="ECO:0000313" key="2">
    <source>
        <dbReference type="Proteomes" id="UP001314170"/>
    </source>
</evidence>
<comment type="caution">
    <text evidence="1">The sequence shown here is derived from an EMBL/GenBank/DDBJ whole genome shotgun (WGS) entry which is preliminary data.</text>
</comment>
<dbReference type="EMBL" id="CAWUPB010000913">
    <property type="protein sequence ID" value="CAK7333015.1"/>
    <property type="molecule type" value="Genomic_DNA"/>
</dbReference>